<evidence type="ECO:0000313" key="1">
    <source>
        <dbReference type="Proteomes" id="UP000504607"/>
    </source>
</evidence>
<dbReference type="Pfam" id="PF02704">
    <property type="entry name" value="GASA"/>
    <property type="match status" value="1"/>
</dbReference>
<evidence type="ECO:0000313" key="2">
    <source>
        <dbReference type="RefSeq" id="XP_029122649.1"/>
    </source>
</evidence>
<accession>A0A8N4F3B9</accession>
<reference evidence="2" key="1">
    <citation type="submission" date="2025-08" db="UniProtKB">
        <authorList>
            <consortium name="RefSeq"/>
        </authorList>
    </citation>
    <scope>IDENTIFICATION</scope>
</reference>
<sequence length="130" mass="14652">MLGADVNLHDKIRNVKDQPKIEVKMDRHHKHFGFSLAGCPGAGQFRCSKTAYKKPCMFFCQKCCFKCRCFPPGTHAHKEVCHVATPGRQRGGPNALESFWKFQLPSNVGLPPKLLKLILGFGKDPRRPHP</sequence>
<dbReference type="Proteomes" id="UP000504607">
    <property type="component" value="Chromosome 10"/>
</dbReference>
<organism evidence="1 2">
    <name type="scientific">Elaeis guineensis var. tenera</name>
    <name type="common">Oil palm</name>
    <dbReference type="NCBI Taxonomy" id="51953"/>
    <lineage>
        <taxon>Eukaryota</taxon>
        <taxon>Viridiplantae</taxon>
        <taxon>Streptophyta</taxon>
        <taxon>Embryophyta</taxon>
        <taxon>Tracheophyta</taxon>
        <taxon>Spermatophyta</taxon>
        <taxon>Magnoliopsida</taxon>
        <taxon>Liliopsida</taxon>
        <taxon>Arecaceae</taxon>
        <taxon>Arecoideae</taxon>
        <taxon>Cocoseae</taxon>
        <taxon>Elaeidinae</taxon>
        <taxon>Elaeis</taxon>
    </lineage>
</organism>
<protein>
    <submittedName>
        <fullName evidence="2">Gibberellin-regulated protein 1-like</fullName>
    </submittedName>
</protein>
<proteinExistence type="predicted"/>
<gene>
    <name evidence="2" type="primary">LOC105052378</name>
</gene>
<dbReference type="AlphaFoldDB" id="A0A8N4F3B9"/>
<keyword evidence="1" id="KW-1185">Reference proteome</keyword>
<dbReference type="InterPro" id="IPR003854">
    <property type="entry name" value="GASA"/>
</dbReference>
<name>A0A8N4F3B9_ELAGV</name>
<dbReference type="RefSeq" id="XP_029122649.1">
    <property type="nucleotide sequence ID" value="XM_029266816.1"/>
</dbReference>